<comment type="subcellular location">
    <subcellularLocation>
        <location evidence="1">Cell membrane</location>
        <topology evidence="1">Multi-pass membrane protein</topology>
    </subcellularLocation>
</comment>
<dbReference type="AlphaFoldDB" id="A0A1M7Y3I6"/>
<feature type="transmembrane region" description="Helical" evidence="6">
    <location>
        <begin position="20"/>
        <end position="38"/>
    </location>
</feature>
<feature type="transmembrane region" description="Helical" evidence="6">
    <location>
        <begin position="182"/>
        <end position="206"/>
    </location>
</feature>
<keyword evidence="9" id="KW-1185">Reference proteome</keyword>
<evidence type="ECO:0000256" key="3">
    <source>
        <dbReference type="ARBA" id="ARBA00022692"/>
    </source>
</evidence>
<name>A0A1M7Y3I6_9BACT</name>
<dbReference type="OrthoDB" id="9811522at2"/>
<organism evidence="8 9">
    <name type="scientific">Desulfopila aestuarii DSM 18488</name>
    <dbReference type="NCBI Taxonomy" id="1121416"/>
    <lineage>
        <taxon>Bacteria</taxon>
        <taxon>Pseudomonadati</taxon>
        <taxon>Thermodesulfobacteriota</taxon>
        <taxon>Desulfobulbia</taxon>
        <taxon>Desulfobulbales</taxon>
        <taxon>Desulfocapsaceae</taxon>
        <taxon>Desulfopila</taxon>
    </lineage>
</organism>
<evidence type="ECO:0000256" key="5">
    <source>
        <dbReference type="ARBA" id="ARBA00023136"/>
    </source>
</evidence>
<dbReference type="PANTHER" id="PTHR30294:SF46">
    <property type="entry name" value="ABC TRANSPORTER PERMEASE"/>
    <property type="match status" value="1"/>
</dbReference>
<keyword evidence="4 6" id="KW-1133">Transmembrane helix</keyword>
<evidence type="ECO:0000313" key="8">
    <source>
        <dbReference type="EMBL" id="SHO46761.1"/>
    </source>
</evidence>
<dbReference type="STRING" id="1121416.SAMN02745220_01627"/>
<evidence type="ECO:0000259" key="7">
    <source>
        <dbReference type="Pfam" id="PF12698"/>
    </source>
</evidence>
<gene>
    <name evidence="8" type="ORF">SAMN02745220_01627</name>
</gene>
<feature type="domain" description="ABC-2 type transporter transmembrane" evidence="7">
    <location>
        <begin position="19"/>
        <end position="373"/>
    </location>
</feature>
<feature type="transmembrane region" description="Helical" evidence="6">
    <location>
        <begin position="231"/>
        <end position="258"/>
    </location>
</feature>
<dbReference type="Proteomes" id="UP000184603">
    <property type="component" value="Unassembled WGS sequence"/>
</dbReference>
<dbReference type="InterPro" id="IPR051449">
    <property type="entry name" value="ABC-2_transporter_component"/>
</dbReference>
<sequence>MSWWDVFINELRAIFFNRSIVLTVFGGVIFYSFLYPLPYSQQVPREQKVVVVNLDESQLSRKLERMVDATPQVELSERAYSVEEAEKLFLEKRLAGILVIPENFYRDLLLGHQPTLSFAGDASYILVYSTVLEGMLGAGGTMSAEVKVTRMVMSGQAMALAAEQYSAIRLNSRPAFNETMGYVNYIVPAVFILILHQTLIIGVGLLGGGQNKKRLDGEGGYWLQASPLKLLMVRALIFAAIYWILSLYYFGFCFVYYGVPHLADAAELHLLLLPFLLSAAMLGICIGAVLPRCELATLIVLLTSMPLVFGAGFVWPTVAIPAPIATILNMVPVVPAIQGFLRLNQMGADFQAIIPLWKQLWLLAGGYGFLAWLLLHRHQALAEKQRVAKHSCEQSLSEIDNISQQLS</sequence>
<keyword evidence="3 6" id="KW-0812">Transmembrane</keyword>
<dbReference type="RefSeq" id="WP_073612945.1">
    <property type="nucleotide sequence ID" value="NZ_FRFE01000006.1"/>
</dbReference>
<reference evidence="8 9" key="1">
    <citation type="submission" date="2016-12" db="EMBL/GenBank/DDBJ databases">
        <authorList>
            <person name="Song W.-J."/>
            <person name="Kurnit D.M."/>
        </authorList>
    </citation>
    <scope>NUCLEOTIDE SEQUENCE [LARGE SCALE GENOMIC DNA]</scope>
    <source>
        <strain evidence="8 9">DSM 18488</strain>
    </source>
</reference>
<evidence type="ECO:0000256" key="2">
    <source>
        <dbReference type="ARBA" id="ARBA00022475"/>
    </source>
</evidence>
<dbReference type="Gene3D" id="3.40.1710.10">
    <property type="entry name" value="abc type-2 transporter like domain"/>
    <property type="match status" value="1"/>
</dbReference>
<dbReference type="PANTHER" id="PTHR30294">
    <property type="entry name" value="MEMBRANE COMPONENT OF ABC TRANSPORTER YHHJ-RELATED"/>
    <property type="match status" value="1"/>
</dbReference>
<evidence type="ECO:0000256" key="4">
    <source>
        <dbReference type="ARBA" id="ARBA00022989"/>
    </source>
</evidence>
<evidence type="ECO:0000256" key="1">
    <source>
        <dbReference type="ARBA" id="ARBA00004651"/>
    </source>
</evidence>
<feature type="transmembrane region" description="Helical" evidence="6">
    <location>
        <begin position="296"/>
        <end position="315"/>
    </location>
</feature>
<protein>
    <submittedName>
        <fullName evidence="8">ABC-2 type transport system permease protein</fullName>
    </submittedName>
</protein>
<feature type="transmembrane region" description="Helical" evidence="6">
    <location>
        <begin position="353"/>
        <end position="375"/>
    </location>
</feature>
<keyword evidence="5 6" id="KW-0472">Membrane</keyword>
<feature type="transmembrane region" description="Helical" evidence="6">
    <location>
        <begin position="270"/>
        <end position="290"/>
    </location>
</feature>
<dbReference type="EMBL" id="FRFE01000006">
    <property type="protein sequence ID" value="SHO46761.1"/>
    <property type="molecule type" value="Genomic_DNA"/>
</dbReference>
<dbReference type="Pfam" id="PF12698">
    <property type="entry name" value="ABC2_membrane_3"/>
    <property type="match status" value="1"/>
</dbReference>
<keyword evidence="2" id="KW-1003">Cell membrane</keyword>
<dbReference type="GO" id="GO:0005886">
    <property type="term" value="C:plasma membrane"/>
    <property type="evidence" value="ECO:0007669"/>
    <property type="project" value="UniProtKB-SubCell"/>
</dbReference>
<accession>A0A1M7Y3I6</accession>
<evidence type="ECO:0000256" key="6">
    <source>
        <dbReference type="SAM" id="Phobius"/>
    </source>
</evidence>
<dbReference type="InterPro" id="IPR013525">
    <property type="entry name" value="ABC2_TM"/>
</dbReference>
<proteinExistence type="predicted"/>
<evidence type="ECO:0000313" key="9">
    <source>
        <dbReference type="Proteomes" id="UP000184603"/>
    </source>
</evidence>
<dbReference type="GO" id="GO:0140359">
    <property type="term" value="F:ABC-type transporter activity"/>
    <property type="evidence" value="ECO:0007669"/>
    <property type="project" value="InterPro"/>
</dbReference>